<dbReference type="GO" id="GO:0098609">
    <property type="term" value="P:cell-cell adhesion"/>
    <property type="evidence" value="ECO:0007669"/>
    <property type="project" value="TreeGrafter"/>
</dbReference>
<dbReference type="Gene3D" id="1.20.120.810">
    <property type="entry name" value="Vinculin, Vh2 four-helix bundle"/>
    <property type="match status" value="1"/>
</dbReference>
<organism evidence="3 4">
    <name type="scientific">Photinus pyralis</name>
    <name type="common">Common eastern firefly</name>
    <name type="synonym">Lampyris pyralis</name>
    <dbReference type="NCBI Taxonomy" id="7054"/>
    <lineage>
        <taxon>Eukaryota</taxon>
        <taxon>Metazoa</taxon>
        <taxon>Ecdysozoa</taxon>
        <taxon>Arthropoda</taxon>
        <taxon>Hexapoda</taxon>
        <taxon>Insecta</taxon>
        <taxon>Pterygota</taxon>
        <taxon>Neoptera</taxon>
        <taxon>Endopterygota</taxon>
        <taxon>Coleoptera</taxon>
        <taxon>Polyphaga</taxon>
        <taxon>Elateriformia</taxon>
        <taxon>Elateroidea</taxon>
        <taxon>Lampyridae</taxon>
        <taxon>Lampyrinae</taxon>
        <taxon>Photinus</taxon>
    </lineage>
</organism>
<proteinExistence type="predicted"/>
<dbReference type="GO" id="GO:0005912">
    <property type="term" value="C:adherens junction"/>
    <property type="evidence" value="ECO:0007669"/>
    <property type="project" value="TreeGrafter"/>
</dbReference>
<evidence type="ECO:0000313" key="4">
    <source>
        <dbReference type="Proteomes" id="UP000327044"/>
    </source>
</evidence>
<keyword evidence="2" id="KW-0963">Cytoplasm</keyword>
<dbReference type="GO" id="GO:0008013">
    <property type="term" value="F:beta-catenin binding"/>
    <property type="evidence" value="ECO:0007669"/>
    <property type="project" value="TreeGrafter"/>
</dbReference>
<gene>
    <name evidence="3" type="ORF">PPYR_04168</name>
</gene>
<dbReference type="PANTHER" id="PTHR18914:SF33">
    <property type="entry name" value="RE47911P-RELATED"/>
    <property type="match status" value="1"/>
</dbReference>
<dbReference type="EMBL" id="VVIM01000002">
    <property type="protein sequence ID" value="KAB0801982.1"/>
    <property type="molecule type" value="Genomic_DNA"/>
</dbReference>
<dbReference type="Pfam" id="PF05482">
    <property type="entry name" value="Serendipity_A"/>
    <property type="match status" value="1"/>
</dbReference>
<dbReference type="FunCoup" id="A0A5N4AX91">
    <property type="interactions" value="43"/>
</dbReference>
<dbReference type="OrthoDB" id="6342160at2759"/>
<dbReference type="InterPro" id="IPR008837">
    <property type="entry name" value="Serendipity_A"/>
</dbReference>
<comment type="subcellular location">
    <subcellularLocation>
        <location evidence="1">Cytoplasm</location>
    </subcellularLocation>
</comment>
<dbReference type="AlphaFoldDB" id="A0A5N4AX91"/>
<keyword evidence="4" id="KW-1185">Reference proteome</keyword>
<name>A0A5N4AX91_PHOPY</name>
<protein>
    <recommendedName>
        <fullName evidence="5">Serendipity locus protein alpha</fullName>
    </recommendedName>
</protein>
<dbReference type="GO" id="GO:0051015">
    <property type="term" value="F:actin filament binding"/>
    <property type="evidence" value="ECO:0007669"/>
    <property type="project" value="TreeGrafter"/>
</dbReference>
<evidence type="ECO:0008006" key="5">
    <source>
        <dbReference type="Google" id="ProtNLM"/>
    </source>
</evidence>
<evidence type="ECO:0000256" key="1">
    <source>
        <dbReference type="ARBA" id="ARBA00004496"/>
    </source>
</evidence>
<dbReference type="PANTHER" id="PTHR18914">
    <property type="entry name" value="ALPHA CATENIN"/>
    <property type="match status" value="1"/>
</dbReference>
<dbReference type="GO" id="GO:0016342">
    <property type="term" value="C:catenin complex"/>
    <property type="evidence" value="ECO:0007669"/>
    <property type="project" value="TreeGrafter"/>
</dbReference>
<accession>A0A5N4AX91</accession>
<dbReference type="InParanoid" id="A0A5N4AX91"/>
<dbReference type="Proteomes" id="UP000327044">
    <property type="component" value="Unassembled WGS sequence"/>
</dbReference>
<comment type="caution">
    <text evidence="3">The sequence shown here is derived from an EMBL/GenBank/DDBJ whole genome shotgun (WGS) entry which is preliminary data.</text>
</comment>
<sequence length="569" mass="65283">MEEKNTKESIFKAVEDLKKYLANYPFHPKELILDDIAAFIFKIVDKTKDYCDATSLPKQEYYNLAVVVMHYFVTYDFFKSVSIEHKNEKDVLMEVNGCISKELISISQNARTLKSNGNVGSFINLMDTCLDKAEDIDISKGVPNALDSLNASSGTIEEILSFALSIGQVGYNDDNKIITAACRTVLNSVDQLKVEINKQEHNLDMFNLMTEMYTSALCSLEAKVNVAVLNLCLRIFSNYQDLVEDLYSACVNYNSNSSKRLDDLITDFDLHMDRIFQIALFSLACSSINKRTLDLQILVLHLLFLEKELVPSFVSMTTNHAPHRRKYANIFKKYWIVQMKKLRRIVHNIIEPEAYCKIIYEALTLNAEKMWEHISAGILLDKAMIDPFLLYTKELGTMIKTSLHLLNELKDDALIKLGVIHKVLHELVMAKNCFLDKTSSFTTEEVNFKLFKRCKVLLGAVKDLWVCLKGDFKDILNDTSSEVDSNSTIDSQHQTYITDNVVPEMKNNKEHINSRVTFAVTPVSITFSKERYSRDYSFRNKTLLHKSYSKCSIDNMLHELRKSFMMPSE</sequence>
<dbReference type="GO" id="GO:0005737">
    <property type="term" value="C:cytoplasm"/>
    <property type="evidence" value="ECO:0007669"/>
    <property type="project" value="UniProtKB-SubCell"/>
</dbReference>
<evidence type="ECO:0000256" key="2">
    <source>
        <dbReference type="ARBA" id="ARBA00022490"/>
    </source>
</evidence>
<dbReference type="GO" id="GO:0016477">
    <property type="term" value="P:cell migration"/>
    <property type="evidence" value="ECO:0007669"/>
    <property type="project" value="TreeGrafter"/>
</dbReference>
<dbReference type="GO" id="GO:0007349">
    <property type="term" value="P:cellularization"/>
    <property type="evidence" value="ECO:0007669"/>
    <property type="project" value="InterPro"/>
</dbReference>
<evidence type="ECO:0000313" key="3">
    <source>
        <dbReference type="EMBL" id="KAB0801982.1"/>
    </source>
</evidence>
<reference evidence="3 4" key="1">
    <citation type="journal article" date="2018" name="Elife">
        <title>Firefly genomes illuminate parallel origins of bioluminescence in beetles.</title>
        <authorList>
            <person name="Fallon T.R."/>
            <person name="Lower S.E."/>
            <person name="Chang C.H."/>
            <person name="Bessho-Uehara M."/>
            <person name="Martin G.J."/>
            <person name="Bewick A.J."/>
            <person name="Behringer M."/>
            <person name="Debat H.J."/>
            <person name="Wong I."/>
            <person name="Day J.C."/>
            <person name="Suvorov A."/>
            <person name="Silva C.J."/>
            <person name="Stanger-Hall K.F."/>
            <person name="Hall D.W."/>
            <person name="Schmitz R.J."/>
            <person name="Nelson D.R."/>
            <person name="Lewis S.M."/>
            <person name="Shigenobu S."/>
            <person name="Bybee S.M."/>
            <person name="Larracuente A.M."/>
            <person name="Oba Y."/>
            <person name="Weng J.K."/>
        </authorList>
    </citation>
    <scope>NUCLEOTIDE SEQUENCE [LARGE SCALE GENOMIC DNA]</scope>
    <source>
        <strain evidence="3">1611_PpyrPB1</strain>
        <tissue evidence="3">Whole body</tissue>
    </source>
</reference>